<organism evidence="2 3">
    <name type="scientific">Tateyamaria armeniaca</name>
    <dbReference type="NCBI Taxonomy" id="2518930"/>
    <lineage>
        <taxon>Bacteria</taxon>
        <taxon>Pseudomonadati</taxon>
        <taxon>Pseudomonadota</taxon>
        <taxon>Alphaproteobacteria</taxon>
        <taxon>Rhodobacterales</taxon>
        <taxon>Roseobacteraceae</taxon>
        <taxon>Tateyamaria</taxon>
    </lineage>
</organism>
<gene>
    <name evidence="2" type="ORF">ACERZ8_03435</name>
</gene>
<dbReference type="Proteomes" id="UP001627408">
    <property type="component" value="Unassembled WGS sequence"/>
</dbReference>
<keyword evidence="3" id="KW-1185">Reference proteome</keyword>
<sequence length="313" mass="33387">MTMKPASATSLCILSIICLNACAVPDVKTEIGVSQKALQAVDMPMDKVLAAGEARALAQQVDALIRAGEYVYEPSEACYLIGNNEFTSEPCALEEAFTPDSDLIRYRNARAILESMKLYLKSVAQLAASDTPGKIAANTQQLFADLDTLSKTAPGILDSDANAGLQKRSTSVPIIFEFAAEQARNNALRKAVRSGDEAVELGVLTMIAFLRESGDAPRAGGLAEISAAADRVEDTRASGNPAEYQAALDALKRTTDRVEIGRKQSLEAGLISFRLAHRAMAEKLLGPASLAQLRDATKEVADIRVAIAEEDQS</sequence>
<keyword evidence="1" id="KW-0732">Signal</keyword>
<evidence type="ECO:0000313" key="3">
    <source>
        <dbReference type="Proteomes" id="UP001627408"/>
    </source>
</evidence>
<protein>
    <submittedName>
        <fullName evidence="2">Uncharacterized protein</fullName>
    </submittedName>
</protein>
<proteinExistence type="predicted"/>
<reference evidence="2 3" key="1">
    <citation type="submission" date="2024-08" db="EMBL/GenBank/DDBJ databases">
        <title>Tateyamaria sp. nov., isolated from marine algae.</title>
        <authorList>
            <person name="Choi B.J."/>
            <person name="Kim J.M."/>
            <person name="Lee J.K."/>
            <person name="Choi D.G."/>
            <person name="Bayburt H."/>
            <person name="Baek J.H."/>
            <person name="Han D.M."/>
            <person name="Jeon C.O."/>
        </authorList>
    </citation>
    <scope>NUCLEOTIDE SEQUENCE [LARGE SCALE GENOMIC DNA]</scope>
    <source>
        <strain evidence="2 3">KMU-156</strain>
    </source>
</reference>
<feature type="chain" id="PRO_5046363455" evidence="1">
    <location>
        <begin position="24"/>
        <end position="313"/>
    </location>
</feature>
<accession>A0ABW8UPC2</accession>
<evidence type="ECO:0000313" key="2">
    <source>
        <dbReference type="EMBL" id="MFL4468966.1"/>
    </source>
</evidence>
<dbReference type="EMBL" id="JBHDIY010000002">
    <property type="protein sequence ID" value="MFL4468966.1"/>
    <property type="molecule type" value="Genomic_DNA"/>
</dbReference>
<name>A0ABW8UPC2_9RHOB</name>
<comment type="caution">
    <text evidence="2">The sequence shown here is derived from an EMBL/GenBank/DDBJ whole genome shotgun (WGS) entry which is preliminary data.</text>
</comment>
<feature type="signal peptide" evidence="1">
    <location>
        <begin position="1"/>
        <end position="23"/>
    </location>
</feature>
<dbReference type="RefSeq" id="WP_407590720.1">
    <property type="nucleotide sequence ID" value="NZ_JBHDIY010000002.1"/>
</dbReference>
<evidence type="ECO:0000256" key="1">
    <source>
        <dbReference type="SAM" id="SignalP"/>
    </source>
</evidence>